<protein>
    <submittedName>
        <fullName evidence="2">Uncharacterized protein</fullName>
    </submittedName>
</protein>
<dbReference type="EMBL" id="OIVN01001902">
    <property type="protein sequence ID" value="SPC98822.1"/>
    <property type="molecule type" value="Genomic_DNA"/>
</dbReference>
<feature type="compositionally biased region" description="Pro residues" evidence="1">
    <location>
        <begin position="71"/>
        <end position="80"/>
    </location>
</feature>
<feature type="compositionally biased region" description="Polar residues" evidence="1">
    <location>
        <begin position="1"/>
        <end position="11"/>
    </location>
</feature>
<gene>
    <name evidence="2" type="ORF">FSB_LOCUS26704</name>
</gene>
<dbReference type="AlphaFoldDB" id="A0A2N9GGW3"/>
<feature type="region of interest" description="Disordered" evidence="1">
    <location>
        <begin position="1"/>
        <end position="100"/>
    </location>
</feature>
<sequence length="120" mass="11693">MPRSSAPSGFVSNGPPAFTLGVLPGGPRFPSAGGAPQPPVGPPSAMGLGGAAPQAPSMRSLLGSPAVGAPPGAPVQPAPPFSASAQGLSSPPGSYGPPTWPMQAGQVCNEYLSLCILFTF</sequence>
<evidence type="ECO:0000256" key="1">
    <source>
        <dbReference type="SAM" id="MobiDB-lite"/>
    </source>
</evidence>
<accession>A0A2N9GGW3</accession>
<reference evidence="2" key="1">
    <citation type="submission" date="2018-02" db="EMBL/GenBank/DDBJ databases">
        <authorList>
            <person name="Cohen D.B."/>
            <person name="Kent A.D."/>
        </authorList>
    </citation>
    <scope>NUCLEOTIDE SEQUENCE</scope>
</reference>
<name>A0A2N9GGW3_FAGSY</name>
<evidence type="ECO:0000313" key="2">
    <source>
        <dbReference type="EMBL" id="SPC98822.1"/>
    </source>
</evidence>
<proteinExistence type="predicted"/>
<organism evidence="2">
    <name type="scientific">Fagus sylvatica</name>
    <name type="common">Beechnut</name>
    <dbReference type="NCBI Taxonomy" id="28930"/>
    <lineage>
        <taxon>Eukaryota</taxon>
        <taxon>Viridiplantae</taxon>
        <taxon>Streptophyta</taxon>
        <taxon>Embryophyta</taxon>
        <taxon>Tracheophyta</taxon>
        <taxon>Spermatophyta</taxon>
        <taxon>Magnoliopsida</taxon>
        <taxon>eudicotyledons</taxon>
        <taxon>Gunneridae</taxon>
        <taxon>Pentapetalae</taxon>
        <taxon>rosids</taxon>
        <taxon>fabids</taxon>
        <taxon>Fagales</taxon>
        <taxon>Fagaceae</taxon>
        <taxon>Fagus</taxon>
    </lineage>
</organism>